<evidence type="ECO:0000256" key="7">
    <source>
        <dbReference type="PROSITE-ProRule" id="PRU10141"/>
    </source>
</evidence>
<evidence type="ECO:0000256" key="9">
    <source>
        <dbReference type="SAM" id="Phobius"/>
    </source>
</evidence>
<gene>
    <name evidence="11" type="ORF">Atai01_07650</name>
</gene>
<keyword evidence="6 7" id="KW-0067">ATP-binding</keyword>
<dbReference type="EMBL" id="BSTI01000001">
    <property type="protein sequence ID" value="GLY64146.1"/>
    <property type="molecule type" value="Genomic_DNA"/>
</dbReference>
<feature type="region of interest" description="Disordered" evidence="8">
    <location>
        <begin position="576"/>
        <end position="598"/>
    </location>
</feature>
<organism evidence="11 12">
    <name type="scientific">Amycolatopsis taiwanensis</name>
    <dbReference type="NCBI Taxonomy" id="342230"/>
    <lineage>
        <taxon>Bacteria</taxon>
        <taxon>Bacillati</taxon>
        <taxon>Actinomycetota</taxon>
        <taxon>Actinomycetes</taxon>
        <taxon>Pseudonocardiales</taxon>
        <taxon>Pseudonocardiaceae</taxon>
        <taxon>Amycolatopsis</taxon>
    </lineage>
</organism>
<sequence length="656" mass="66870">MELAGFTEIKPLGEGGFGRVVLARHDASGTPVAIKYLFQQHLADPARLAEFRREAQVLQRVASAHISRLYEFVETPEGAAIVMEAVRGISLREVLRVDGRLAPESALAVLKGSLLGLADAHRVGIVHRDYKPDNVLVGPDRESKLVDFGIAVLAGEAGTPVGTPAFMAPEQWQGGPATAATDVYAATCVFFLSVTGARPYGGDVPTLRECHEHAPVPVEQVPEPVRALVARGMAKNPAGRPPGAAEFVDELEAAAVHAYGDDWEDRGLRTLAQRASVLLALTPLALLGAGTALAPGVSAGLGASVGTGASVGASVGTGASVGASVGTGASVGASVGTGASVGASVSTGASVGASVGTGVAVGTGTVGAGASVATGATVGATLGAKVAAIIVAAIVVAGVIAVVVVTNSGPDDPPPFAAPTTTPRTNAPASPMAVNIGTRTQSSASPGFDVNAQYAYVSGLSDPAVQQRVNAALMAPLDDWISYVRDGVTGPEPGGGIPVVHNEVRIDRQDAKVLSVRYLLTVDSVQFGNHGAATIKTVNVDLAKGIEATAGDVFALRDQSAMTRLEQRILAHAPDGYCDGSPPIDAQRSLEPDDLQPYTPGGSPVLQIEFTADGVEFGIVASALGYPMACDYREFTVPYREVSDLMTPEGRELLPG</sequence>
<keyword evidence="9" id="KW-1133">Transmembrane helix</keyword>
<dbReference type="EC" id="2.7.11.1" evidence="1"/>
<proteinExistence type="predicted"/>
<dbReference type="AlphaFoldDB" id="A0A9W6VF45"/>
<dbReference type="InterPro" id="IPR017441">
    <property type="entry name" value="Protein_kinase_ATP_BS"/>
</dbReference>
<evidence type="ECO:0000256" key="4">
    <source>
        <dbReference type="ARBA" id="ARBA00022741"/>
    </source>
</evidence>
<evidence type="ECO:0000313" key="12">
    <source>
        <dbReference type="Proteomes" id="UP001165136"/>
    </source>
</evidence>
<feature type="transmembrane region" description="Helical" evidence="9">
    <location>
        <begin position="386"/>
        <end position="405"/>
    </location>
</feature>
<keyword evidence="4 7" id="KW-0547">Nucleotide-binding</keyword>
<name>A0A9W6VF45_9PSEU</name>
<dbReference type="PROSITE" id="PS00108">
    <property type="entry name" value="PROTEIN_KINASE_ST"/>
    <property type="match status" value="1"/>
</dbReference>
<dbReference type="InterPro" id="IPR011009">
    <property type="entry name" value="Kinase-like_dom_sf"/>
</dbReference>
<evidence type="ECO:0000256" key="3">
    <source>
        <dbReference type="ARBA" id="ARBA00022679"/>
    </source>
</evidence>
<accession>A0A9W6VF45</accession>
<keyword evidence="9" id="KW-0472">Membrane</keyword>
<evidence type="ECO:0000256" key="1">
    <source>
        <dbReference type="ARBA" id="ARBA00012513"/>
    </source>
</evidence>
<evidence type="ECO:0000259" key="10">
    <source>
        <dbReference type="PROSITE" id="PS50011"/>
    </source>
</evidence>
<dbReference type="InterPro" id="IPR008271">
    <property type="entry name" value="Ser/Thr_kinase_AS"/>
</dbReference>
<dbReference type="Gene3D" id="1.10.510.10">
    <property type="entry name" value="Transferase(Phosphotransferase) domain 1"/>
    <property type="match status" value="1"/>
</dbReference>
<feature type="binding site" evidence="7">
    <location>
        <position position="35"/>
    </location>
    <ligand>
        <name>ATP</name>
        <dbReference type="ChEBI" id="CHEBI:30616"/>
    </ligand>
</feature>
<protein>
    <recommendedName>
        <fullName evidence="1">non-specific serine/threonine protein kinase</fullName>
        <ecNumber evidence="1">2.7.11.1</ecNumber>
    </recommendedName>
</protein>
<evidence type="ECO:0000256" key="2">
    <source>
        <dbReference type="ARBA" id="ARBA00022527"/>
    </source>
</evidence>
<dbReference type="Pfam" id="PF00069">
    <property type="entry name" value="Pkinase"/>
    <property type="match status" value="1"/>
</dbReference>
<keyword evidence="5" id="KW-0418">Kinase</keyword>
<keyword evidence="9" id="KW-0812">Transmembrane</keyword>
<dbReference type="CDD" id="cd14014">
    <property type="entry name" value="STKc_PknB_like"/>
    <property type="match status" value="1"/>
</dbReference>
<reference evidence="11" key="1">
    <citation type="submission" date="2023-03" db="EMBL/GenBank/DDBJ databases">
        <title>Amycolatopsis taiwanensis NBRC 103393.</title>
        <authorList>
            <person name="Ichikawa N."/>
            <person name="Sato H."/>
            <person name="Tonouchi N."/>
        </authorList>
    </citation>
    <scope>NUCLEOTIDE SEQUENCE</scope>
    <source>
        <strain evidence="11">NBRC 103393</strain>
    </source>
</reference>
<evidence type="ECO:0000256" key="6">
    <source>
        <dbReference type="ARBA" id="ARBA00022840"/>
    </source>
</evidence>
<dbReference type="InterPro" id="IPR000719">
    <property type="entry name" value="Prot_kinase_dom"/>
</dbReference>
<comment type="caution">
    <text evidence="11">The sequence shown here is derived from an EMBL/GenBank/DDBJ whole genome shotgun (WGS) entry which is preliminary data.</text>
</comment>
<dbReference type="SUPFAM" id="SSF56112">
    <property type="entry name" value="Protein kinase-like (PK-like)"/>
    <property type="match status" value="1"/>
</dbReference>
<keyword evidence="2" id="KW-0723">Serine/threonine-protein kinase</keyword>
<feature type="domain" description="Protein kinase" evidence="10">
    <location>
        <begin position="6"/>
        <end position="260"/>
    </location>
</feature>
<dbReference type="PROSITE" id="PS50011">
    <property type="entry name" value="PROTEIN_KINASE_DOM"/>
    <property type="match status" value="1"/>
</dbReference>
<keyword evidence="3" id="KW-0808">Transferase</keyword>
<evidence type="ECO:0000256" key="8">
    <source>
        <dbReference type="SAM" id="MobiDB-lite"/>
    </source>
</evidence>
<dbReference type="PANTHER" id="PTHR43289">
    <property type="entry name" value="MITOGEN-ACTIVATED PROTEIN KINASE KINASE KINASE 20-RELATED"/>
    <property type="match status" value="1"/>
</dbReference>
<evidence type="ECO:0000256" key="5">
    <source>
        <dbReference type="ARBA" id="ARBA00022777"/>
    </source>
</evidence>
<evidence type="ECO:0000313" key="11">
    <source>
        <dbReference type="EMBL" id="GLY64146.1"/>
    </source>
</evidence>
<dbReference type="PANTHER" id="PTHR43289:SF6">
    <property type="entry name" value="SERINE_THREONINE-PROTEIN KINASE NEKL-3"/>
    <property type="match status" value="1"/>
</dbReference>
<dbReference type="Proteomes" id="UP001165136">
    <property type="component" value="Unassembled WGS sequence"/>
</dbReference>
<keyword evidence="12" id="KW-1185">Reference proteome</keyword>
<dbReference type="GO" id="GO:0005524">
    <property type="term" value="F:ATP binding"/>
    <property type="evidence" value="ECO:0007669"/>
    <property type="project" value="UniProtKB-UniRule"/>
</dbReference>
<dbReference type="GO" id="GO:0004674">
    <property type="term" value="F:protein serine/threonine kinase activity"/>
    <property type="evidence" value="ECO:0007669"/>
    <property type="project" value="UniProtKB-KW"/>
</dbReference>
<dbReference type="PROSITE" id="PS00107">
    <property type="entry name" value="PROTEIN_KINASE_ATP"/>
    <property type="match status" value="1"/>
</dbReference>